<accession>A0A2J7R339</accession>
<reference evidence="2 3" key="1">
    <citation type="submission" date="2017-12" db="EMBL/GenBank/DDBJ databases">
        <title>Hemimetabolous genomes reveal molecular basis of termite eusociality.</title>
        <authorList>
            <person name="Harrison M.C."/>
            <person name="Jongepier E."/>
            <person name="Robertson H.M."/>
            <person name="Arning N."/>
            <person name="Bitard-Feildel T."/>
            <person name="Chao H."/>
            <person name="Childers C.P."/>
            <person name="Dinh H."/>
            <person name="Doddapaneni H."/>
            <person name="Dugan S."/>
            <person name="Gowin J."/>
            <person name="Greiner C."/>
            <person name="Han Y."/>
            <person name="Hu H."/>
            <person name="Hughes D.S.T."/>
            <person name="Huylmans A.-K."/>
            <person name="Kemena C."/>
            <person name="Kremer L.P.M."/>
            <person name="Lee S.L."/>
            <person name="Lopez-Ezquerra A."/>
            <person name="Mallet L."/>
            <person name="Monroy-Kuhn J.M."/>
            <person name="Moser A."/>
            <person name="Murali S.C."/>
            <person name="Muzny D.M."/>
            <person name="Otani S."/>
            <person name="Piulachs M.-D."/>
            <person name="Poelchau M."/>
            <person name="Qu J."/>
            <person name="Schaub F."/>
            <person name="Wada-Katsumata A."/>
            <person name="Worley K.C."/>
            <person name="Xie Q."/>
            <person name="Ylla G."/>
            <person name="Poulsen M."/>
            <person name="Gibbs R.A."/>
            <person name="Schal C."/>
            <person name="Richards S."/>
            <person name="Belles X."/>
            <person name="Korb J."/>
            <person name="Bornberg-Bauer E."/>
        </authorList>
    </citation>
    <scope>NUCLEOTIDE SEQUENCE [LARGE SCALE GENOMIC DNA]</scope>
    <source>
        <tissue evidence="2">Whole body</tissue>
    </source>
</reference>
<name>A0A2J7R339_9NEOP</name>
<proteinExistence type="predicted"/>
<gene>
    <name evidence="2" type="ORF">B7P43_G06878</name>
</gene>
<evidence type="ECO:0008006" key="4">
    <source>
        <dbReference type="Google" id="ProtNLM"/>
    </source>
</evidence>
<dbReference type="InParanoid" id="A0A2J7R339"/>
<protein>
    <recommendedName>
        <fullName evidence="4">HAT C-terminal dimerisation domain-containing protein</fullName>
    </recommendedName>
</protein>
<feature type="region of interest" description="Disordered" evidence="1">
    <location>
        <begin position="44"/>
        <end position="81"/>
    </location>
</feature>
<keyword evidence="3" id="KW-1185">Reference proteome</keyword>
<evidence type="ECO:0000313" key="3">
    <source>
        <dbReference type="Proteomes" id="UP000235965"/>
    </source>
</evidence>
<dbReference type="Proteomes" id="UP000235965">
    <property type="component" value="Unassembled WGS sequence"/>
</dbReference>
<sequence length="81" mass="9055">MALNVLLPFSTTYLCELGFSTLREIKTSNRERLKYIDEEMGTLSSEVKRPGHEADHSSPSNAEVKNGVIPPIPHTSSWRIA</sequence>
<feature type="compositionally biased region" description="Basic and acidic residues" evidence="1">
    <location>
        <begin position="46"/>
        <end position="56"/>
    </location>
</feature>
<evidence type="ECO:0000313" key="2">
    <source>
        <dbReference type="EMBL" id="PNF35242.1"/>
    </source>
</evidence>
<comment type="caution">
    <text evidence="2">The sequence shown here is derived from an EMBL/GenBank/DDBJ whole genome shotgun (WGS) entry which is preliminary data.</text>
</comment>
<dbReference type="AlphaFoldDB" id="A0A2J7R339"/>
<dbReference type="EMBL" id="NEVH01007823">
    <property type="protein sequence ID" value="PNF35242.1"/>
    <property type="molecule type" value="Genomic_DNA"/>
</dbReference>
<organism evidence="2 3">
    <name type="scientific">Cryptotermes secundus</name>
    <dbReference type="NCBI Taxonomy" id="105785"/>
    <lineage>
        <taxon>Eukaryota</taxon>
        <taxon>Metazoa</taxon>
        <taxon>Ecdysozoa</taxon>
        <taxon>Arthropoda</taxon>
        <taxon>Hexapoda</taxon>
        <taxon>Insecta</taxon>
        <taxon>Pterygota</taxon>
        <taxon>Neoptera</taxon>
        <taxon>Polyneoptera</taxon>
        <taxon>Dictyoptera</taxon>
        <taxon>Blattodea</taxon>
        <taxon>Blattoidea</taxon>
        <taxon>Termitoidae</taxon>
        <taxon>Kalotermitidae</taxon>
        <taxon>Cryptotermitinae</taxon>
        <taxon>Cryptotermes</taxon>
    </lineage>
</organism>
<evidence type="ECO:0000256" key="1">
    <source>
        <dbReference type="SAM" id="MobiDB-lite"/>
    </source>
</evidence>